<keyword evidence="2" id="KW-0812">Transmembrane</keyword>
<dbReference type="AlphaFoldDB" id="F0ZEP1"/>
<evidence type="ECO:0000313" key="4">
    <source>
        <dbReference type="Proteomes" id="UP000001064"/>
    </source>
</evidence>
<proteinExistence type="predicted"/>
<evidence type="ECO:0000256" key="1">
    <source>
        <dbReference type="SAM" id="MobiDB-lite"/>
    </source>
</evidence>
<feature type="region of interest" description="Disordered" evidence="1">
    <location>
        <begin position="52"/>
        <end position="92"/>
    </location>
</feature>
<evidence type="ECO:0000313" key="3">
    <source>
        <dbReference type="EMBL" id="EGC37604.1"/>
    </source>
</evidence>
<dbReference type="InParanoid" id="F0ZEP1"/>
<dbReference type="KEGG" id="dpp:DICPUDRAFT_76803"/>
<dbReference type="EMBL" id="GL870995">
    <property type="protein sequence ID" value="EGC37604.1"/>
    <property type="molecule type" value="Genomic_DNA"/>
</dbReference>
<keyword evidence="2" id="KW-0472">Membrane</keyword>
<dbReference type="Proteomes" id="UP000001064">
    <property type="component" value="Unassembled WGS sequence"/>
</dbReference>
<name>F0ZEP1_DICPU</name>
<gene>
    <name evidence="3" type="ORF">DICPUDRAFT_76803</name>
</gene>
<keyword evidence="4" id="KW-1185">Reference proteome</keyword>
<feature type="transmembrane region" description="Helical" evidence="2">
    <location>
        <begin position="12"/>
        <end position="32"/>
    </location>
</feature>
<reference evidence="4" key="1">
    <citation type="journal article" date="2011" name="Genome Biol.">
        <title>Comparative genomics of the social amoebae Dictyostelium discoideum and Dictyostelium purpureum.</title>
        <authorList>
            <consortium name="US DOE Joint Genome Institute (JGI-PGF)"/>
            <person name="Sucgang R."/>
            <person name="Kuo A."/>
            <person name="Tian X."/>
            <person name="Salerno W."/>
            <person name="Parikh A."/>
            <person name="Feasley C.L."/>
            <person name="Dalin E."/>
            <person name="Tu H."/>
            <person name="Huang E."/>
            <person name="Barry K."/>
            <person name="Lindquist E."/>
            <person name="Shapiro H."/>
            <person name="Bruce D."/>
            <person name="Schmutz J."/>
            <person name="Salamov A."/>
            <person name="Fey P."/>
            <person name="Gaudet P."/>
            <person name="Anjard C."/>
            <person name="Babu M.M."/>
            <person name="Basu S."/>
            <person name="Bushmanova Y."/>
            <person name="van der Wel H."/>
            <person name="Katoh-Kurasawa M."/>
            <person name="Dinh C."/>
            <person name="Coutinho P.M."/>
            <person name="Saito T."/>
            <person name="Elias M."/>
            <person name="Schaap P."/>
            <person name="Kay R.R."/>
            <person name="Henrissat B."/>
            <person name="Eichinger L."/>
            <person name="Rivero F."/>
            <person name="Putnam N.H."/>
            <person name="West C.M."/>
            <person name="Loomis W.F."/>
            <person name="Chisholm R.L."/>
            <person name="Shaulsky G."/>
            <person name="Strassmann J.E."/>
            <person name="Queller D.C."/>
            <person name="Kuspa A."/>
            <person name="Grigoriev I.V."/>
        </authorList>
    </citation>
    <scope>NUCLEOTIDE SEQUENCE [LARGE SCALE GENOMIC DNA]</scope>
    <source>
        <strain evidence="4">QSDP1</strain>
    </source>
</reference>
<sequence>MALPISTSITNPSPTVIIIASVLVLFGIVAFIPESEDIYSVYSLDDDDNNINNKNKNKRRNNNINHNNNNNNNNNNINNNNNNNNLNYSSNNINDINDNNSNTNAYNNKITFFNRSKKYFLFFQQIKILLIMTISN</sequence>
<feature type="compositionally biased region" description="Low complexity" evidence="1">
    <location>
        <begin position="62"/>
        <end position="92"/>
    </location>
</feature>
<protein>
    <submittedName>
        <fullName evidence="3">Uncharacterized protein</fullName>
    </submittedName>
</protein>
<accession>F0ZEP1</accession>
<dbReference type="GeneID" id="10499529"/>
<keyword evidence="2" id="KW-1133">Transmembrane helix</keyword>
<evidence type="ECO:0000256" key="2">
    <source>
        <dbReference type="SAM" id="Phobius"/>
    </source>
</evidence>
<dbReference type="RefSeq" id="XP_003285865.1">
    <property type="nucleotide sequence ID" value="XM_003285817.1"/>
</dbReference>
<organism evidence="3 4">
    <name type="scientific">Dictyostelium purpureum</name>
    <name type="common">Slime mold</name>
    <dbReference type="NCBI Taxonomy" id="5786"/>
    <lineage>
        <taxon>Eukaryota</taxon>
        <taxon>Amoebozoa</taxon>
        <taxon>Evosea</taxon>
        <taxon>Eumycetozoa</taxon>
        <taxon>Dictyostelia</taxon>
        <taxon>Dictyosteliales</taxon>
        <taxon>Dictyosteliaceae</taxon>
        <taxon>Dictyostelium</taxon>
    </lineage>
</organism>
<dbReference type="VEuPathDB" id="AmoebaDB:DICPUDRAFT_76803"/>